<keyword evidence="2" id="KW-1185">Reference proteome</keyword>
<dbReference type="KEGG" id="cgk:CGERO_04340"/>
<name>A0A3G6IZH6_9CORY</name>
<proteinExistence type="predicted"/>
<evidence type="ECO:0000313" key="1">
    <source>
        <dbReference type="EMBL" id="AZA11185.1"/>
    </source>
</evidence>
<reference evidence="1 2" key="1">
    <citation type="submission" date="2018-11" db="EMBL/GenBank/DDBJ databases">
        <authorList>
            <person name="Kleinhagauer T."/>
            <person name="Glaeser S.P."/>
            <person name="Spergser J."/>
            <person name="Ruckert C."/>
            <person name="Kaempfer P."/>
            <person name="Busse H.-J."/>
        </authorList>
    </citation>
    <scope>NUCLEOTIDE SEQUENCE [LARGE SCALE GENOMIC DNA]</scope>
    <source>
        <strain evidence="1 2">W8</strain>
    </source>
</reference>
<dbReference type="AlphaFoldDB" id="A0A3G6IZH6"/>
<sequence length="164" mass="18262">MFNTARKPQPIAHPDLPALLRSKQPQTLAKITSVLRHPRSLARPNPTWRPPTLSIPFPSGDGLDQVNLTITRRRVGPNAQARIKGFGEQRRPAYVISLRFSHPEATVAPPEVAEAWIRALMGVDVDCVHVLEDEYAPTFLWMVDAQYQPLHSPASLFANFAQAA</sequence>
<dbReference type="RefSeq" id="WP_123933635.1">
    <property type="nucleotide sequence ID" value="NZ_CP033897.1"/>
</dbReference>
<gene>
    <name evidence="1" type="ORF">CGERO_04340</name>
</gene>
<evidence type="ECO:0000313" key="2">
    <source>
        <dbReference type="Proteomes" id="UP000271587"/>
    </source>
</evidence>
<dbReference type="EMBL" id="CP033897">
    <property type="protein sequence ID" value="AZA11185.1"/>
    <property type="molecule type" value="Genomic_DNA"/>
</dbReference>
<organism evidence="1 2">
    <name type="scientific">Corynebacterium gerontici</name>
    <dbReference type="NCBI Taxonomy" id="2079234"/>
    <lineage>
        <taxon>Bacteria</taxon>
        <taxon>Bacillati</taxon>
        <taxon>Actinomycetota</taxon>
        <taxon>Actinomycetes</taxon>
        <taxon>Mycobacteriales</taxon>
        <taxon>Corynebacteriaceae</taxon>
        <taxon>Corynebacterium</taxon>
    </lineage>
</organism>
<dbReference type="OrthoDB" id="4421601at2"/>
<dbReference type="Proteomes" id="UP000271587">
    <property type="component" value="Chromosome"/>
</dbReference>
<accession>A0A3G6IZH6</accession>
<protein>
    <submittedName>
        <fullName evidence="1">Uncharacterized protein</fullName>
    </submittedName>
</protein>